<dbReference type="AlphaFoldDB" id="A0A9K3DT19"/>
<gene>
    <name evidence="2" type="ORF">HanXRQr2_Chr16g0745031</name>
</gene>
<keyword evidence="1" id="KW-0175">Coiled coil</keyword>
<comment type="caution">
    <text evidence="2">The sequence shown here is derived from an EMBL/GenBank/DDBJ whole genome shotgun (WGS) entry which is preliminary data.</text>
</comment>
<reference evidence="2" key="1">
    <citation type="journal article" date="2017" name="Nature">
        <title>The sunflower genome provides insights into oil metabolism, flowering and Asterid evolution.</title>
        <authorList>
            <person name="Badouin H."/>
            <person name="Gouzy J."/>
            <person name="Grassa C.J."/>
            <person name="Murat F."/>
            <person name="Staton S.E."/>
            <person name="Cottret L."/>
            <person name="Lelandais-Briere C."/>
            <person name="Owens G.L."/>
            <person name="Carrere S."/>
            <person name="Mayjonade B."/>
            <person name="Legrand L."/>
            <person name="Gill N."/>
            <person name="Kane N.C."/>
            <person name="Bowers J.E."/>
            <person name="Hubner S."/>
            <person name="Bellec A."/>
            <person name="Berard A."/>
            <person name="Berges H."/>
            <person name="Blanchet N."/>
            <person name="Boniface M.C."/>
            <person name="Brunel D."/>
            <person name="Catrice O."/>
            <person name="Chaidir N."/>
            <person name="Claudel C."/>
            <person name="Donnadieu C."/>
            <person name="Faraut T."/>
            <person name="Fievet G."/>
            <person name="Helmstetter N."/>
            <person name="King M."/>
            <person name="Knapp S.J."/>
            <person name="Lai Z."/>
            <person name="Le Paslier M.C."/>
            <person name="Lippi Y."/>
            <person name="Lorenzon L."/>
            <person name="Mandel J.R."/>
            <person name="Marage G."/>
            <person name="Marchand G."/>
            <person name="Marquand E."/>
            <person name="Bret-Mestries E."/>
            <person name="Morien E."/>
            <person name="Nambeesan S."/>
            <person name="Nguyen T."/>
            <person name="Pegot-Espagnet P."/>
            <person name="Pouilly N."/>
            <person name="Raftis F."/>
            <person name="Sallet E."/>
            <person name="Schiex T."/>
            <person name="Thomas J."/>
            <person name="Vandecasteele C."/>
            <person name="Vares D."/>
            <person name="Vear F."/>
            <person name="Vautrin S."/>
            <person name="Crespi M."/>
            <person name="Mangin B."/>
            <person name="Burke J.M."/>
            <person name="Salse J."/>
            <person name="Munos S."/>
            <person name="Vincourt P."/>
            <person name="Rieseberg L.H."/>
            <person name="Langlade N.B."/>
        </authorList>
    </citation>
    <scope>NUCLEOTIDE SEQUENCE</scope>
    <source>
        <tissue evidence="2">Leaves</tissue>
    </source>
</reference>
<organism evidence="2 3">
    <name type="scientific">Helianthus annuus</name>
    <name type="common">Common sunflower</name>
    <dbReference type="NCBI Taxonomy" id="4232"/>
    <lineage>
        <taxon>Eukaryota</taxon>
        <taxon>Viridiplantae</taxon>
        <taxon>Streptophyta</taxon>
        <taxon>Embryophyta</taxon>
        <taxon>Tracheophyta</taxon>
        <taxon>Spermatophyta</taxon>
        <taxon>Magnoliopsida</taxon>
        <taxon>eudicotyledons</taxon>
        <taxon>Gunneridae</taxon>
        <taxon>Pentapetalae</taxon>
        <taxon>asterids</taxon>
        <taxon>campanulids</taxon>
        <taxon>Asterales</taxon>
        <taxon>Asteraceae</taxon>
        <taxon>Asteroideae</taxon>
        <taxon>Heliantheae alliance</taxon>
        <taxon>Heliantheae</taxon>
        <taxon>Helianthus</taxon>
    </lineage>
</organism>
<protein>
    <submittedName>
        <fullName evidence="2">Uncharacterized protein</fullName>
    </submittedName>
</protein>
<dbReference type="Proteomes" id="UP000215914">
    <property type="component" value="Unassembled WGS sequence"/>
</dbReference>
<accession>A0A9K3DT19</accession>
<feature type="coiled-coil region" evidence="1">
    <location>
        <begin position="7"/>
        <end position="34"/>
    </location>
</feature>
<sequence>MRKQKVINEYTEDCAKLKQDLELEKIENERIKRLLLSYTTYDYLIDRVYPTVAGLEAFQDKKTEDKDTGKKQSVKYNKCPPPIWESYSPRKPKEEQLKKAVNIKLKSETIDELADNIDVTFTASDTDHESELLKKVADQVWI</sequence>
<dbReference type="Gramene" id="mRNA:HanXRQr2_Chr16g0745031">
    <property type="protein sequence ID" value="CDS:HanXRQr2_Chr16g0745031.1"/>
    <property type="gene ID" value="HanXRQr2_Chr16g0745031"/>
</dbReference>
<reference evidence="2" key="2">
    <citation type="submission" date="2020-06" db="EMBL/GenBank/DDBJ databases">
        <title>Helianthus annuus Genome sequencing and assembly Release 2.</title>
        <authorList>
            <person name="Gouzy J."/>
            <person name="Langlade N."/>
            <person name="Munos S."/>
        </authorList>
    </citation>
    <scope>NUCLEOTIDE SEQUENCE</scope>
    <source>
        <tissue evidence="2">Leaves</tissue>
    </source>
</reference>
<name>A0A9K3DT19_HELAN</name>
<evidence type="ECO:0000313" key="3">
    <source>
        <dbReference type="Proteomes" id="UP000215914"/>
    </source>
</evidence>
<proteinExistence type="predicted"/>
<keyword evidence="3" id="KW-1185">Reference proteome</keyword>
<dbReference type="EMBL" id="MNCJ02000331">
    <property type="protein sequence ID" value="KAF5759743.1"/>
    <property type="molecule type" value="Genomic_DNA"/>
</dbReference>
<evidence type="ECO:0000313" key="2">
    <source>
        <dbReference type="EMBL" id="KAF5759743.1"/>
    </source>
</evidence>
<evidence type="ECO:0000256" key="1">
    <source>
        <dbReference type="SAM" id="Coils"/>
    </source>
</evidence>